<name>A0ABS0BX78_9GAMM</name>
<dbReference type="PANTHER" id="PTHR33608:SF12">
    <property type="entry name" value="DUF58 DOMAIN-CONTAINING PROTEIN"/>
    <property type="match status" value="1"/>
</dbReference>
<evidence type="ECO:0000259" key="1">
    <source>
        <dbReference type="Pfam" id="PF01882"/>
    </source>
</evidence>
<dbReference type="RefSeq" id="WP_185977847.1">
    <property type="nucleotide sequence ID" value="NZ_JACBGI020000006.1"/>
</dbReference>
<proteinExistence type="predicted"/>
<sequence>MLSNFVSGWQAVRQRFRAVAKRADAMPLLSDEEIAVLAESLESWRSKGAWKERLSQAMRQGRQSSRFRGSGMEYEESRPYLPGDELRHINWRLMARTGEAFSKRFEETRQSQWWILLDCRESMRFGTRKRLKATQAARLSGALAWMAQSEGLRLNLLRLDEELSSLPTLFGRDLFSQTMKFSSQACPPKEGANWPGLEAALNHLLPQFRGGDRLWILSDFYDLSDHSLQLIYALSECLNLHAIWLRDPVENALPDISGMSLHSAGSKALHIQNRQQLEAYQAWAQAYFSAGECRLRQAGVEMSFIESTDEVEDFMSRLLHQLEL</sequence>
<organism evidence="2 3">
    <name type="scientific">Thiomicrorhabdus heinhorstiae</name>
    <dbReference type="NCBI Taxonomy" id="2748010"/>
    <lineage>
        <taxon>Bacteria</taxon>
        <taxon>Pseudomonadati</taxon>
        <taxon>Pseudomonadota</taxon>
        <taxon>Gammaproteobacteria</taxon>
        <taxon>Thiotrichales</taxon>
        <taxon>Piscirickettsiaceae</taxon>
        <taxon>Thiomicrorhabdus</taxon>
    </lineage>
</organism>
<evidence type="ECO:0000313" key="2">
    <source>
        <dbReference type="EMBL" id="MBF6057698.1"/>
    </source>
</evidence>
<evidence type="ECO:0000313" key="3">
    <source>
        <dbReference type="Proteomes" id="UP001193680"/>
    </source>
</evidence>
<feature type="domain" description="DUF58" evidence="1">
    <location>
        <begin position="76"/>
        <end position="270"/>
    </location>
</feature>
<keyword evidence="3" id="KW-1185">Reference proteome</keyword>
<comment type="caution">
    <text evidence="2">The sequence shown here is derived from an EMBL/GenBank/DDBJ whole genome shotgun (WGS) entry which is preliminary data.</text>
</comment>
<accession>A0ABS0BX78</accession>
<protein>
    <submittedName>
        <fullName evidence="2">DUF58 domain-containing protein</fullName>
    </submittedName>
</protein>
<gene>
    <name evidence="2" type="ORF">H8792_005030</name>
</gene>
<reference evidence="2 3" key="1">
    <citation type="submission" date="2020-11" db="EMBL/GenBank/DDBJ databases">
        <title>Sulfur oxidizing isolate from Hospital Hole Sinkhole.</title>
        <authorList>
            <person name="Scott K.M."/>
        </authorList>
    </citation>
    <scope>NUCLEOTIDE SEQUENCE [LARGE SCALE GENOMIC DNA]</scope>
    <source>
        <strain evidence="2 3">HH1</strain>
    </source>
</reference>
<dbReference type="Proteomes" id="UP001193680">
    <property type="component" value="Unassembled WGS sequence"/>
</dbReference>
<dbReference type="Pfam" id="PF01882">
    <property type="entry name" value="DUF58"/>
    <property type="match status" value="1"/>
</dbReference>
<dbReference type="PANTHER" id="PTHR33608">
    <property type="entry name" value="BLL2464 PROTEIN"/>
    <property type="match status" value="1"/>
</dbReference>
<dbReference type="EMBL" id="JACBGI020000006">
    <property type="protein sequence ID" value="MBF6057698.1"/>
    <property type="molecule type" value="Genomic_DNA"/>
</dbReference>
<dbReference type="InterPro" id="IPR002881">
    <property type="entry name" value="DUF58"/>
</dbReference>